<feature type="region of interest" description="Disordered" evidence="6">
    <location>
        <begin position="80"/>
        <end position="99"/>
    </location>
</feature>
<name>A0AAN9FEX5_CROPI</name>
<evidence type="ECO:0000256" key="5">
    <source>
        <dbReference type="ARBA" id="ARBA00023242"/>
    </source>
</evidence>
<keyword evidence="9" id="KW-1185">Reference proteome</keyword>
<dbReference type="GO" id="GO:0003677">
    <property type="term" value="F:DNA binding"/>
    <property type="evidence" value="ECO:0007669"/>
    <property type="project" value="UniProtKB-KW"/>
</dbReference>
<protein>
    <recommendedName>
        <fullName evidence="7">AP2/ERF domain-containing protein</fullName>
    </recommendedName>
</protein>
<dbReference type="CDD" id="cd00018">
    <property type="entry name" value="AP2"/>
    <property type="match status" value="1"/>
</dbReference>
<feature type="compositionally biased region" description="Basic residues" evidence="6">
    <location>
        <begin position="12"/>
        <end position="31"/>
    </location>
</feature>
<dbReference type="Gene3D" id="3.30.730.10">
    <property type="entry name" value="AP2/ERF domain"/>
    <property type="match status" value="1"/>
</dbReference>
<dbReference type="PRINTS" id="PR00367">
    <property type="entry name" value="ETHRSPELEMNT"/>
</dbReference>
<dbReference type="Proteomes" id="UP001372338">
    <property type="component" value="Unassembled WGS sequence"/>
</dbReference>
<dbReference type="InterPro" id="IPR016177">
    <property type="entry name" value="DNA-bd_dom_sf"/>
</dbReference>
<dbReference type="InterPro" id="IPR036955">
    <property type="entry name" value="AP2/ERF_dom_sf"/>
</dbReference>
<sequence>MPGTRKNAVKEQKRRRNSSSKGTKMRQRKLRIFYNDPDATDSSSDEGEIKMRGKRVVYEVLLPILPSADGRAASSITAESKLKRASAEPAPATNPGADGRYRGVRMRKWGKYAAEIRIPFERRRLWLGTFNTAEEASAAYERKKIEIDAMGKAVSDAKRSINNNADVVVGGAGVSARETVAATEKSNLTYTVSSGAGSVSVTKDDLECVLSRASPSSVLELDTLASKAPNPVENAKVSNDETVAMNALDAEFAELIATKAGGDDEAGDDNDLVAQFADLEMPDLSMLNMPGLAFDGFDDDLGGLEDINIGGIDLDVPSELPDFDFGDITPDELAGWVDEPLNTQIT</sequence>
<dbReference type="InterPro" id="IPR001471">
    <property type="entry name" value="AP2/ERF_dom"/>
</dbReference>
<gene>
    <name evidence="8" type="ORF">RIF29_16356</name>
</gene>
<feature type="domain" description="AP2/ERF" evidence="7">
    <location>
        <begin position="100"/>
        <end position="164"/>
    </location>
</feature>
<dbReference type="SMART" id="SM00380">
    <property type="entry name" value="AP2"/>
    <property type="match status" value="1"/>
</dbReference>
<dbReference type="PANTHER" id="PTHR31194">
    <property type="entry name" value="SHN SHINE , DNA BINDING / TRANSCRIPTION FACTOR"/>
    <property type="match status" value="1"/>
</dbReference>
<evidence type="ECO:0000259" key="7">
    <source>
        <dbReference type="PROSITE" id="PS51032"/>
    </source>
</evidence>
<keyword evidence="3" id="KW-0238">DNA-binding</keyword>
<evidence type="ECO:0000313" key="9">
    <source>
        <dbReference type="Proteomes" id="UP001372338"/>
    </source>
</evidence>
<keyword evidence="4" id="KW-0804">Transcription</keyword>
<dbReference type="Pfam" id="PF00847">
    <property type="entry name" value="AP2"/>
    <property type="match status" value="1"/>
</dbReference>
<evidence type="ECO:0000256" key="3">
    <source>
        <dbReference type="ARBA" id="ARBA00023125"/>
    </source>
</evidence>
<evidence type="ECO:0000256" key="6">
    <source>
        <dbReference type="SAM" id="MobiDB-lite"/>
    </source>
</evidence>
<organism evidence="8 9">
    <name type="scientific">Crotalaria pallida</name>
    <name type="common">Smooth rattlebox</name>
    <name type="synonym">Crotalaria striata</name>
    <dbReference type="NCBI Taxonomy" id="3830"/>
    <lineage>
        <taxon>Eukaryota</taxon>
        <taxon>Viridiplantae</taxon>
        <taxon>Streptophyta</taxon>
        <taxon>Embryophyta</taxon>
        <taxon>Tracheophyta</taxon>
        <taxon>Spermatophyta</taxon>
        <taxon>Magnoliopsida</taxon>
        <taxon>eudicotyledons</taxon>
        <taxon>Gunneridae</taxon>
        <taxon>Pentapetalae</taxon>
        <taxon>rosids</taxon>
        <taxon>fabids</taxon>
        <taxon>Fabales</taxon>
        <taxon>Fabaceae</taxon>
        <taxon>Papilionoideae</taxon>
        <taxon>50 kb inversion clade</taxon>
        <taxon>genistoids sensu lato</taxon>
        <taxon>core genistoids</taxon>
        <taxon>Crotalarieae</taxon>
        <taxon>Crotalaria</taxon>
    </lineage>
</organism>
<evidence type="ECO:0000313" key="8">
    <source>
        <dbReference type="EMBL" id="KAK7275247.1"/>
    </source>
</evidence>
<comment type="caution">
    <text evidence="8">The sequence shown here is derived from an EMBL/GenBank/DDBJ whole genome shotgun (WGS) entry which is preliminary data.</text>
</comment>
<dbReference type="AlphaFoldDB" id="A0AAN9FEX5"/>
<evidence type="ECO:0000256" key="2">
    <source>
        <dbReference type="ARBA" id="ARBA00023015"/>
    </source>
</evidence>
<reference evidence="8 9" key="1">
    <citation type="submission" date="2024-01" db="EMBL/GenBank/DDBJ databases">
        <title>The genomes of 5 underutilized Papilionoideae crops provide insights into root nodulation and disease resistanc.</title>
        <authorList>
            <person name="Yuan L."/>
        </authorList>
    </citation>
    <scope>NUCLEOTIDE SEQUENCE [LARGE SCALE GENOMIC DNA]</scope>
    <source>
        <strain evidence="8">ZHUSHIDOU_FW_LH</strain>
        <tissue evidence="8">Leaf</tissue>
    </source>
</reference>
<evidence type="ECO:0000256" key="1">
    <source>
        <dbReference type="ARBA" id="ARBA00004123"/>
    </source>
</evidence>
<dbReference type="SUPFAM" id="SSF54171">
    <property type="entry name" value="DNA-binding domain"/>
    <property type="match status" value="1"/>
</dbReference>
<proteinExistence type="predicted"/>
<dbReference type="GO" id="GO:0005634">
    <property type="term" value="C:nucleus"/>
    <property type="evidence" value="ECO:0007669"/>
    <property type="project" value="UniProtKB-SubCell"/>
</dbReference>
<keyword evidence="2" id="KW-0805">Transcription regulation</keyword>
<comment type="subcellular location">
    <subcellularLocation>
        <location evidence="1">Nucleus</location>
    </subcellularLocation>
</comment>
<dbReference type="EMBL" id="JAYWIO010000003">
    <property type="protein sequence ID" value="KAK7275247.1"/>
    <property type="molecule type" value="Genomic_DNA"/>
</dbReference>
<dbReference type="PANTHER" id="PTHR31194:SF62">
    <property type="entry name" value="ETHYLENE-RESPONSIVE TRANSCRIPTION FACTOR ERF118"/>
    <property type="match status" value="1"/>
</dbReference>
<dbReference type="InterPro" id="IPR050913">
    <property type="entry name" value="AP2/ERF_ERF"/>
</dbReference>
<dbReference type="GO" id="GO:0003700">
    <property type="term" value="F:DNA-binding transcription factor activity"/>
    <property type="evidence" value="ECO:0007669"/>
    <property type="project" value="InterPro"/>
</dbReference>
<evidence type="ECO:0000256" key="4">
    <source>
        <dbReference type="ARBA" id="ARBA00023163"/>
    </source>
</evidence>
<accession>A0AAN9FEX5</accession>
<keyword evidence="5" id="KW-0539">Nucleus</keyword>
<dbReference type="PROSITE" id="PS51032">
    <property type="entry name" value="AP2_ERF"/>
    <property type="match status" value="1"/>
</dbReference>
<feature type="region of interest" description="Disordered" evidence="6">
    <location>
        <begin position="1"/>
        <end position="49"/>
    </location>
</feature>